<name>A0A3D2SGV6_9BACE</name>
<dbReference type="InterPro" id="IPR050534">
    <property type="entry name" value="Coronavir_polyprotein_1ab"/>
</dbReference>
<dbReference type="SUPFAM" id="SSF52540">
    <property type="entry name" value="P-loop containing nucleoside triphosphate hydrolases"/>
    <property type="match status" value="2"/>
</dbReference>
<dbReference type="CDD" id="cd18809">
    <property type="entry name" value="SF1_C_RecD"/>
    <property type="match status" value="1"/>
</dbReference>
<dbReference type="InterPro" id="IPR027785">
    <property type="entry name" value="UvrD-like_helicase_C"/>
</dbReference>
<evidence type="ECO:0000256" key="2">
    <source>
        <dbReference type="ARBA" id="ARBA00022840"/>
    </source>
</evidence>
<proteinExistence type="predicted"/>
<dbReference type="InterPro" id="IPR027417">
    <property type="entry name" value="P-loop_NTPase"/>
</dbReference>
<dbReference type="Pfam" id="PF13538">
    <property type="entry name" value="UvrD_C_2"/>
    <property type="match status" value="1"/>
</dbReference>
<evidence type="ECO:0000313" key="4">
    <source>
        <dbReference type="EMBL" id="HCK24838.1"/>
    </source>
</evidence>
<evidence type="ECO:0000256" key="1">
    <source>
        <dbReference type="ARBA" id="ARBA00022741"/>
    </source>
</evidence>
<accession>A0A3D2SGV6</accession>
<keyword evidence="4" id="KW-0378">Hydrolase</keyword>
<gene>
    <name evidence="4" type="ORF">DHW31_08685</name>
</gene>
<dbReference type="Pfam" id="PF13604">
    <property type="entry name" value="AAA_30"/>
    <property type="match status" value="1"/>
</dbReference>
<dbReference type="GO" id="GO:0005524">
    <property type="term" value="F:ATP binding"/>
    <property type="evidence" value="ECO:0007669"/>
    <property type="project" value="UniProtKB-KW"/>
</dbReference>
<sequence length="479" mass="54901">MGNGNNIRLTDDQQHVFNKFKAFIKNNQQKVFILNGYAGTGKTTLIRFFIDELRDRELNYMLMASTGRAAKILTDITGTSASTVHSVIYSLKGFNKDLEEIARQEDETGVDKTGQLVLIFEFTPKLPSKEQYFYIVDEASMIADVEDKNPTQARFGDGKLLSNLLKYDPEGKFIFVGDECQLPPVGQEISPALSPGYFKQTFDIDVVECKLTQIIRQQADNSIIQAAQQLRNLYANPPKVKWGKLPLGNHKHIRLYLDFKSMKDSYLATILGRVYEKSTFISSTNRKCYESNKMLRESLGFRGPLQPGDLLLVTQNNLISGLLNGDLVVVEQVRGVRHYKAGLSFLQVEVRELVTERRVSQLLIEDILYSRMPNLTQIEQKALFIDFYRRMKDLGIKQEDPRFNERLYDDVFLNALRCVFGYTLTCHKAQGGEWDEVFLDIARNLMLEAQPAAYQWAYTAVTRAKKQLHIVDDFYIEKD</sequence>
<dbReference type="Proteomes" id="UP000263098">
    <property type="component" value="Unassembled WGS sequence"/>
</dbReference>
<dbReference type="GO" id="GO:0003678">
    <property type="term" value="F:DNA helicase activity"/>
    <property type="evidence" value="ECO:0007669"/>
    <property type="project" value="UniProtKB-ARBA"/>
</dbReference>
<keyword evidence="1" id="KW-0547">Nucleotide-binding</keyword>
<dbReference type="AlphaFoldDB" id="A0A3D2SGV6"/>
<dbReference type="PANTHER" id="PTHR43788:SF6">
    <property type="entry name" value="DNA HELICASE B"/>
    <property type="match status" value="1"/>
</dbReference>
<keyword evidence="4" id="KW-0347">Helicase</keyword>
<protein>
    <submittedName>
        <fullName evidence="4">Helicase</fullName>
    </submittedName>
</protein>
<dbReference type="EMBL" id="DPVG01000317">
    <property type="protein sequence ID" value="HCK24838.1"/>
    <property type="molecule type" value="Genomic_DNA"/>
</dbReference>
<organism evidence="4 5">
    <name type="scientific">Bacteroides graminisolvens</name>
    <dbReference type="NCBI Taxonomy" id="477666"/>
    <lineage>
        <taxon>Bacteria</taxon>
        <taxon>Pseudomonadati</taxon>
        <taxon>Bacteroidota</taxon>
        <taxon>Bacteroidia</taxon>
        <taxon>Bacteroidales</taxon>
        <taxon>Bacteroidaceae</taxon>
        <taxon>Bacteroides</taxon>
    </lineage>
</organism>
<evidence type="ECO:0000259" key="3">
    <source>
        <dbReference type="Pfam" id="PF13538"/>
    </source>
</evidence>
<dbReference type="Gene3D" id="3.40.50.300">
    <property type="entry name" value="P-loop containing nucleotide triphosphate hydrolases"/>
    <property type="match status" value="2"/>
</dbReference>
<comment type="caution">
    <text evidence="4">The sequence shown here is derived from an EMBL/GenBank/DDBJ whole genome shotgun (WGS) entry which is preliminary data.</text>
</comment>
<keyword evidence="2" id="KW-0067">ATP-binding</keyword>
<dbReference type="PANTHER" id="PTHR43788">
    <property type="entry name" value="DNA2/NAM7 HELICASE FAMILY MEMBER"/>
    <property type="match status" value="1"/>
</dbReference>
<reference evidence="4 5" key="1">
    <citation type="journal article" date="2018" name="Nat. Biotechnol.">
        <title>A standardized bacterial taxonomy based on genome phylogeny substantially revises the tree of life.</title>
        <authorList>
            <person name="Parks D.H."/>
            <person name="Chuvochina M."/>
            <person name="Waite D.W."/>
            <person name="Rinke C."/>
            <person name="Skarshewski A."/>
            <person name="Chaumeil P.A."/>
            <person name="Hugenholtz P."/>
        </authorList>
    </citation>
    <scope>NUCLEOTIDE SEQUENCE [LARGE SCALE GENOMIC DNA]</scope>
    <source>
        <strain evidence="4">UBA9667</strain>
    </source>
</reference>
<feature type="domain" description="UvrD-like helicase C-terminal" evidence="3">
    <location>
        <begin position="421"/>
        <end position="471"/>
    </location>
</feature>
<evidence type="ECO:0000313" key="5">
    <source>
        <dbReference type="Proteomes" id="UP000263098"/>
    </source>
</evidence>